<evidence type="ECO:0008006" key="3">
    <source>
        <dbReference type="Google" id="ProtNLM"/>
    </source>
</evidence>
<organism evidence="2">
    <name type="scientific">Selaginella moellendorffii</name>
    <name type="common">Spikemoss</name>
    <dbReference type="NCBI Taxonomy" id="88036"/>
    <lineage>
        <taxon>Eukaryota</taxon>
        <taxon>Viridiplantae</taxon>
        <taxon>Streptophyta</taxon>
        <taxon>Embryophyta</taxon>
        <taxon>Tracheophyta</taxon>
        <taxon>Lycopodiopsida</taxon>
        <taxon>Selaginellales</taxon>
        <taxon>Selaginellaceae</taxon>
        <taxon>Selaginella</taxon>
    </lineage>
</organism>
<gene>
    <name evidence="1" type="ORF">SELMODRAFT_425297</name>
</gene>
<sequence length="265" mass="29851">MLGTRGRASSKRQRVCCFKSMGEFDALANDLVLDILSAAIILKAGRVCKRWHRLAHSQELVARKTAKDPDPEPEPWVVLQVGQRLLWYTSLDTILKDHGRELDHGSFSVGPAGHRFVFVACSLGLVCGRLEDLDEAGGEAMTLAVGNPLTNAWRVLPRIDVKEEPCRYLMMVKRSGHYHVAVVFEEFVMDYHSKSKDWKARPSRTKERELSFTGWRLTPKFVSEELQHRSDQLIQSYWGAFGQASVLMEGVSDIAIAFVPTLAQP</sequence>
<dbReference type="EMBL" id="GL377638">
    <property type="protein sequence ID" value="EFJ12605.1"/>
    <property type="molecule type" value="Genomic_DNA"/>
</dbReference>
<dbReference type="GO" id="GO:0031146">
    <property type="term" value="P:SCF-dependent proteasomal ubiquitin-dependent protein catabolic process"/>
    <property type="evidence" value="ECO:0000318"/>
    <property type="project" value="GO_Central"/>
</dbReference>
<dbReference type="KEGG" id="smo:SELMODRAFT_425297"/>
<dbReference type="SUPFAM" id="SSF81383">
    <property type="entry name" value="F-box domain"/>
    <property type="match status" value="1"/>
</dbReference>
<dbReference type="PANTHER" id="PTHR46301">
    <property type="entry name" value="F-BOX/KELCH-REPEAT PROTEIN"/>
    <property type="match status" value="1"/>
</dbReference>
<dbReference type="AlphaFoldDB" id="D8SSN1"/>
<evidence type="ECO:0000313" key="2">
    <source>
        <dbReference type="Proteomes" id="UP000001514"/>
    </source>
</evidence>
<dbReference type="Proteomes" id="UP000001514">
    <property type="component" value="Unassembled WGS sequence"/>
</dbReference>
<accession>D8SSN1</accession>
<dbReference type="InParanoid" id="D8SSN1"/>
<reference evidence="1 2" key="1">
    <citation type="journal article" date="2011" name="Science">
        <title>The Selaginella genome identifies genetic changes associated with the evolution of vascular plants.</title>
        <authorList>
            <person name="Banks J.A."/>
            <person name="Nishiyama T."/>
            <person name="Hasebe M."/>
            <person name="Bowman J.L."/>
            <person name="Gribskov M."/>
            <person name="dePamphilis C."/>
            <person name="Albert V.A."/>
            <person name="Aono N."/>
            <person name="Aoyama T."/>
            <person name="Ambrose B.A."/>
            <person name="Ashton N.W."/>
            <person name="Axtell M.J."/>
            <person name="Barker E."/>
            <person name="Barker M.S."/>
            <person name="Bennetzen J.L."/>
            <person name="Bonawitz N.D."/>
            <person name="Chapple C."/>
            <person name="Cheng C."/>
            <person name="Correa L.G."/>
            <person name="Dacre M."/>
            <person name="DeBarry J."/>
            <person name="Dreyer I."/>
            <person name="Elias M."/>
            <person name="Engstrom E.M."/>
            <person name="Estelle M."/>
            <person name="Feng L."/>
            <person name="Finet C."/>
            <person name="Floyd S.K."/>
            <person name="Frommer W.B."/>
            <person name="Fujita T."/>
            <person name="Gramzow L."/>
            <person name="Gutensohn M."/>
            <person name="Harholt J."/>
            <person name="Hattori M."/>
            <person name="Heyl A."/>
            <person name="Hirai T."/>
            <person name="Hiwatashi Y."/>
            <person name="Ishikawa M."/>
            <person name="Iwata M."/>
            <person name="Karol K.G."/>
            <person name="Koehler B."/>
            <person name="Kolukisaoglu U."/>
            <person name="Kubo M."/>
            <person name="Kurata T."/>
            <person name="Lalonde S."/>
            <person name="Li K."/>
            <person name="Li Y."/>
            <person name="Litt A."/>
            <person name="Lyons E."/>
            <person name="Manning G."/>
            <person name="Maruyama T."/>
            <person name="Michael T.P."/>
            <person name="Mikami K."/>
            <person name="Miyazaki S."/>
            <person name="Morinaga S."/>
            <person name="Murata T."/>
            <person name="Mueller-Roeber B."/>
            <person name="Nelson D.R."/>
            <person name="Obara M."/>
            <person name="Oguri Y."/>
            <person name="Olmstead R.G."/>
            <person name="Onodera N."/>
            <person name="Petersen B.L."/>
            <person name="Pils B."/>
            <person name="Prigge M."/>
            <person name="Rensing S.A."/>
            <person name="Riano-Pachon D.M."/>
            <person name="Roberts A.W."/>
            <person name="Sato Y."/>
            <person name="Scheller H.V."/>
            <person name="Schulz B."/>
            <person name="Schulz C."/>
            <person name="Shakirov E.V."/>
            <person name="Shibagaki N."/>
            <person name="Shinohara N."/>
            <person name="Shippen D.E."/>
            <person name="Soerensen I."/>
            <person name="Sotooka R."/>
            <person name="Sugimoto N."/>
            <person name="Sugita M."/>
            <person name="Sumikawa N."/>
            <person name="Tanurdzic M."/>
            <person name="Theissen G."/>
            <person name="Ulvskov P."/>
            <person name="Wakazuki S."/>
            <person name="Weng J.K."/>
            <person name="Willats W.W."/>
            <person name="Wipf D."/>
            <person name="Wolf P.G."/>
            <person name="Yang L."/>
            <person name="Zimmer A.D."/>
            <person name="Zhu Q."/>
            <person name="Mitros T."/>
            <person name="Hellsten U."/>
            <person name="Loque D."/>
            <person name="Otillar R."/>
            <person name="Salamov A."/>
            <person name="Schmutz J."/>
            <person name="Shapiro H."/>
            <person name="Lindquist E."/>
            <person name="Lucas S."/>
            <person name="Rokhsar D."/>
            <person name="Grigoriev I.V."/>
        </authorList>
    </citation>
    <scope>NUCLEOTIDE SEQUENCE [LARGE SCALE GENOMIC DNA]</scope>
</reference>
<dbReference type="PANTHER" id="PTHR46301:SF74">
    <property type="entry name" value="F-BOX DOMAIN-CONTAINING PROTEIN"/>
    <property type="match status" value="1"/>
</dbReference>
<dbReference type="GO" id="GO:0004842">
    <property type="term" value="F:ubiquitin-protein transferase activity"/>
    <property type="evidence" value="ECO:0000318"/>
    <property type="project" value="GO_Central"/>
</dbReference>
<evidence type="ECO:0000313" key="1">
    <source>
        <dbReference type="EMBL" id="EFJ12605.1"/>
    </source>
</evidence>
<dbReference type="InterPro" id="IPR036047">
    <property type="entry name" value="F-box-like_dom_sf"/>
</dbReference>
<protein>
    <recommendedName>
        <fullName evidence="3">F-box domain-containing protein</fullName>
    </recommendedName>
</protein>
<dbReference type="HOGENOM" id="CLU_049676_0_0_1"/>
<name>D8SSN1_SELML</name>
<dbReference type="Gramene" id="EFJ12605">
    <property type="protein sequence ID" value="EFJ12605"/>
    <property type="gene ID" value="SELMODRAFT_425297"/>
</dbReference>
<keyword evidence="2" id="KW-1185">Reference proteome</keyword>
<proteinExistence type="predicted"/>